<keyword evidence="3" id="KW-1185">Reference proteome</keyword>
<proteinExistence type="predicted"/>
<evidence type="ECO:0008006" key="4">
    <source>
        <dbReference type="Google" id="ProtNLM"/>
    </source>
</evidence>
<keyword evidence="1" id="KW-0732">Signal</keyword>
<dbReference type="KEGG" id="mur:EQY75_07940"/>
<feature type="signal peptide" evidence="1">
    <location>
        <begin position="1"/>
        <end position="21"/>
    </location>
</feature>
<dbReference type="EMBL" id="CP035544">
    <property type="protein sequence ID" value="QBA64459.1"/>
    <property type="molecule type" value="Genomic_DNA"/>
</dbReference>
<accession>A0A411E9V3</accession>
<dbReference type="AlphaFoldDB" id="A0A411E9V3"/>
<feature type="chain" id="PRO_5019509115" description="Sensor of ECF-type sigma factor" evidence="1">
    <location>
        <begin position="22"/>
        <end position="146"/>
    </location>
</feature>
<evidence type="ECO:0000313" key="2">
    <source>
        <dbReference type="EMBL" id="QBA64459.1"/>
    </source>
</evidence>
<evidence type="ECO:0000256" key="1">
    <source>
        <dbReference type="SAM" id="SignalP"/>
    </source>
</evidence>
<organism evidence="2 3">
    <name type="scientific">Muriicola soli</name>
    <dbReference type="NCBI Taxonomy" id="2507538"/>
    <lineage>
        <taxon>Bacteria</taxon>
        <taxon>Pseudomonadati</taxon>
        <taxon>Bacteroidota</taxon>
        <taxon>Flavobacteriia</taxon>
        <taxon>Flavobacteriales</taxon>
        <taxon>Flavobacteriaceae</taxon>
        <taxon>Muriicola</taxon>
    </lineage>
</organism>
<sequence>MKNINKLLVLTFLLIGSITFAQTGAGMDKIKSLKIAFITERLNLSSEEAAVFWPVYNEHEANLEALRQEERNEIRGRLRNFQNMSDAQIQNLMGEFLALQQERNDRNIAFLKRMTELISARKTFLLIKAEDDFKKRLLQQIQKRRQ</sequence>
<protein>
    <recommendedName>
        <fullName evidence="4">Sensor of ECF-type sigma factor</fullName>
    </recommendedName>
</protein>
<dbReference type="OrthoDB" id="675330at2"/>
<evidence type="ECO:0000313" key="3">
    <source>
        <dbReference type="Proteomes" id="UP000290889"/>
    </source>
</evidence>
<dbReference type="RefSeq" id="WP_129604655.1">
    <property type="nucleotide sequence ID" value="NZ_CP035544.1"/>
</dbReference>
<gene>
    <name evidence="2" type="ORF">EQY75_07940</name>
</gene>
<reference evidence="2 3" key="1">
    <citation type="submission" date="2019-01" db="EMBL/GenBank/DDBJ databases">
        <title>Muriicola soli sp. nov., isolated from soil.</title>
        <authorList>
            <person name="Kang H.J."/>
            <person name="Kim S.B."/>
        </authorList>
    </citation>
    <scope>NUCLEOTIDE SEQUENCE [LARGE SCALE GENOMIC DNA]</scope>
    <source>
        <strain evidence="2 3">MMS17-SY002</strain>
    </source>
</reference>
<dbReference type="Proteomes" id="UP000290889">
    <property type="component" value="Chromosome"/>
</dbReference>
<name>A0A411E9V3_9FLAO</name>